<gene>
    <name evidence="1" type="ORF">GCM10010985_33610</name>
</gene>
<evidence type="ECO:0000313" key="1">
    <source>
        <dbReference type="EMBL" id="GGD76340.1"/>
    </source>
</evidence>
<evidence type="ECO:0000313" key="2">
    <source>
        <dbReference type="Proteomes" id="UP000597138"/>
    </source>
</evidence>
<evidence type="ECO:0008006" key="3">
    <source>
        <dbReference type="Google" id="ProtNLM"/>
    </source>
</evidence>
<sequence length="101" mass="10948">MPDCVGRRLSRAEVALALVVALNLAACQSTGQSSSQVSPTRAHQLCELRELESVGYQPWQEDFYYPRNLQAAQARLEAAKRARGLEGVDTCATADASGNPR</sequence>
<comment type="caution">
    <text evidence="1">The sequence shown here is derived from an EMBL/GenBank/DDBJ whole genome shotgun (WGS) entry which is preliminary data.</text>
</comment>
<dbReference type="EMBL" id="BMEG01000005">
    <property type="protein sequence ID" value="GGD76340.1"/>
    <property type="molecule type" value="Genomic_DNA"/>
</dbReference>
<dbReference type="RefSeq" id="WP_052005605.1">
    <property type="nucleotide sequence ID" value="NZ_BMEG01000005.1"/>
</dbReference>
<protein>
    <recommendedName>
        <fullName evidence="3">DUF4148 domain-containing protein</fullName>
    </recommendedName>
</protein>
<name>A0ABQ1RQQ3_9BURK</name>
<dbReference type="Proteomes" id="UP000597138">
    <property type="component" value="Unassembled WGS sequence"/>
</dbReference>
<reference evidence="2" key="1">
    <citation type="journal article" date="2019" name="Int. J. Syst. Evol. Microbiol.">
        <title>The Global Catalogue of Microorganisms (GCM) 10K type strain sequencing project: providing services to taxonomists for standard genome sequencing and annotation.</title>
        <authorList>
            <consortium name="The Broad Institute Genomics Platform"/>
            <consortium name="The Broad Institute Genome Sequencing Center for Infectious Disease"/>
            <person name="Wu L."/>
            <person name="Ma J."/>
        </authorList>
    </citation>
    <scope>NUCLEOTIDE SEQUENCE [LARGE SCALE GENOMIC DNA]</scope>
    <source>
        <strain evidence="2">CGMCC 1.11013</strain>
    </source>
</reference>
<accession>A0ABQ1RQQ3</accession>
<keyword evidence="2" id="KW-1185">Reference proteome</keyword>
<organism evidence="1 2">
    <name type="scientific">Caballeronia grimmiae</name>
    <dbReference type="NCBI Taxonomy" id="1071679"/>
    <lineage>
        <taxon>Bacteria</taxon>
        <taxon>Pseudomonadati</taxon>
        <taxon>Pseudomonadota</taxon>
        <taxon>Betaproteobacteria</taxon>
        <taxon>Burkholderiales</taxon>
        <taxon>Burkholderiaceae</taxon>
        <taxon>Caballeronia</taxon>
    </lineage>
</organism>
<proteinExistence type="predicted"/>